<sequence>MTEEAARRTKRRYAHELYPHGEEFEVRPLEVEVPYLYARAIGFQVWGTSWFDSDTELAKEQSRARTLQMIDACHVALMADAMHQGLTGQEAWAWAETRMDESGEWIYQRAVHYGVDPALIKPYQCGPEPDSHDHDEAVEGVPWARVTRVQGKESECQECTEPVEDGQS</sequence>
<gene>
    <name evidence="1" type="primary">62</name>
    <name evidence="1" type="ORF">SEA_MARGARETKALI_62</name>
</gene>
<name>A0A345KN40_9CAUD</name>
<accession>A0A345KN40</accession>
<protein>
    <submittedName>
        <fullName evidence="1">Uncharacterized protein</fullName>
    </submittedName>
</protein>
<dbReference type="GeneID" id="77925092"/>
<dbReference type="EMBL" id="MH450123">
    <property type="protein sequence ID" value="AXH44442.1"/>
    <property type="molecule type" value="Genomic_DNA"/>
</dbReference>
<dbReference type="RefSeq" id="YP_010649544.1">
    <property type="nucleotide sequence ID" value="NC_070769.1"/>
</dbReference>
<keyword evidence="2" id="KW-1185">Reference proteome</keyword>
<proteinExistence type="predicted"/>
<dbReference type="Proteomes" id="UP000257231">
    <property type="component" value="Segment"/>
</dbReference>
<dbReference type="KEGG" id="vg:77925092"/>
<reference evidence="2" key="1">
    <citation type="submission" date="2018-06" db="EMBL/GenBank/DDBJ databases">
        <authorList>
            <person name="Zhirakovskaya E."/>
        </authorList>
    </citation>
    <scope>NUCLEOTIDE SEQUENCE [LARGE SCALE GENOMIC DNA]</scope>
</reference>
<evidence type="ECO:0000313" key="2">
    <source>
        <dbReference type="Proteomes" id="UP000257231"/>
    </source>
</evidence>
<evidence type="ECO:0000313" key="1">
    <source>
        <dbReference type="EMBL" id="AXH44442.1"/>
    </source>
</evidence>
<organism evidence="1 2">
    <name type="scientific">Arthrobacter phage MargaretKali</name>
    <dbReference type="NCBI Taxonomy" id="2250414"/>
    <lineage>
        <taxon>Viruses</taxon>
        <taxon>Duplodnaviria</taxon>
        <taxon>Heunggongvirae</taxon>
        <taxon>Uroviricota</taxon>
        <taxon>Caudoviricetes</taxon>
        <taxon>Kumottavirus</taxon>
        <taxon>Kumottavirus margaretkali</taxon>
    </lineage>
</organism>